<gene>
    <name evidence="1" type="ORF">RFI_18145</name>
</gene>
<evidence type="ECO:0000313" key="2">
    <source>
        <dbReference type="Proteomes" id="UP000023152"/>
    </source>
</evidence>
<proteinExistence type="predicted"/>
<sequence>MSAILMCLTDVTMYLKYLVLDLIKHKLAILYCGWYLNRVFAKAKLPPESFHVSWTRLLLHDLSKFRMDEFVPYARFFRGNKDEHCREFEKACRRHFLRNDHHSEYWDLASYKMSWEALLELVTDWFAAEFSYNGSWPRPGLWLWVQRNWNNPDKLKFHPQTKILLQALLCFLGFAEDVGGFPVVNLDYTHEGDLDLEHTERFKELSIAYRQTIKKKQ</sequence>
<reference evidence="1 2" key="1">
    <citation type="journal article" date="2013" name="Curr. Biol.">
        <title>The Genome of the Foraminiferan Reticulomyxa filosa.</title>
        <authorList>
            <person name="Glockner G."/>
            <person name="Hulsmann N."/>
            <person name="Schleicher M."/>
            <person name="Noegel A.A."/>
            <person name="Eichinger L."/>
            <person name="Gallinger C."/>
            <person name="Pawlowski J."/>
            <person name="Sierra R."/>
            <person name="Euteneuer U."/>
            <person name="Pillet L."/>
            <person name="Moustafa A."/>
            <person name="Platzer M."/>
            <person name="Groth M."/>
            <person name="Szafranski K."/>
            <person name="Schliwa M."/>
        </authorList>
    </citation>
    <scope>NUCLEOTIDE SEQUENCE [LARGE SCALE GENOMIC DNA]</scope>
</reference>
<evidence type="ECO:0000313" key="1">
    <source>
        <dbReference type="EMBL" id="ETO19091.1"/>
    </source>
</evidence>
<name>X6MZ44_RETFI</name>
<organism evidence="1 2">
    <name type="scientific">Reticulomyxa filosa</name>
    <dbReference type="NCBI Taxonomy" id="46433"/>
    <lineage>
        <taxon>Eukaryota</taxon>
        <taxon>Sar</taxon>
        <taxon>Rhizaria</taxon>
        <taxon>Retaria</taxon>
        <taxon>Foraminifera</taxon>
        <taxon>Monothalamids</taxon>
        <taxon>Reticulomyxidae</taxon>
        <taxon>Reticulomyxa</taxon>
    </lineage>
</organism>
<dbReference type="OMA" id="DYTHEGD"/>
<dbReference type="OrthoDB" id="10006501at2759"/>
<dbReference type="EMBL" id="ASPP01014033">
    <property type="protein sequence ID" value="ETO19091.1"/>
    <property type="molecule type" value="Genomic_DNA"/>
</dbReference>
<dbReference type="AlphaFoldDB" id="X6MZ44"/>
<accession>X6MZ44</accession>
<keyword evidence="2" id="KW-1185">Reference proteome</keyword>
<protein>
    <submittedName>
        <fullName evidence="1">Uncharacterized protein</fullName>
    </submittedName>
</protein>
<dbReference type="Proteomes" id="UP000023152">
    <property type="component" value="Unassembled WGS sequence"/>
</dbReference>
<dbReference type="InterPro" id="IPR043721">
    <property type="entry name" value="DUF5662"/>
</dbReference>
<dbReference type="Pfam" id="PF18907">
    <property type="entry name" value="DUF5662"/>
    <property type="match status" value="1"/>
</dbReference>
<comment type="caution">
    <text evidence="1">The sequence shown here is derived from an EMBL/GenBank/DDBJ whole genome shotgun (WGS) entry which is preliminary data.</text>
</comment>